<dbReference type="PRINTS" id="PR00081">
    <property type="entry name" value="GDHRDH"/>
</dbReference>
<dbReference type="PANTHER" id="PTHR43296">
    <property type="entry name" value="PEROXISOMAL 2,4-DIENOYL-COA REDUCTASE"/>
    <property type="match status" value="1"/>
</dbReference>
<evidence type="ECO:0000256" key="7">
    <source>
        <dbReference type="ARBA" id="ARBA00025787"/>
    </source>
</evidence>
<dbReference type="GO" id="GO:0005778">
    <property type="term" value="C:peroxisomal membrane"/>
    <property type="evidence" value="ECO:0007669"/>
    <property type="project" value="UniProtKB-ARBA"/>
</dbReference>
<evidence type="ECO:0000256" key="12">
    <source>
        <dbReference type="ARBA" id="ARBA00048009"/>
    </source>
</evidence>
<dbReference type="Bgee" id="ENSORLG00000007508">
    <property type="expression patterns" value="Expressed in animal zygote and 14 other cell types or tissues"/>
</dbReference>
<dbReference type="CDD" id="cd05369">
    <property type="entry name" value="TER_DECR_SDR_a"/>
    <property type="match status" value="1"/>
</dbReference>
<comment type="catalytic activity">
    <reaction evidence="13">
        <text>a (2E,4Z)-dienoyl-CoA + NADPH + H(+) = a 4,5-saturated-(3E)-enoyl-CoA + NADP(+)</text>
        <dbReference type="Rhea" id="RHEA:61892"/>
        <dbReference type="ChEBI" id="CHEBI:15378"/>
        <dbReference type="ChEBI" id="CHEBI:57783"/>
        <dbReference type="ChEBI" id="CHEBI:58349"/>
        <dbReference type="ChEBI" id="CHEBI:85099"/>
        <dbReference type="ChEBI" id="CHEBI:85493"/>
        <dbReference type="EC" id="1.3.1.124"/>
    </reaction>
</comment>
<dbReference type="AlphaFoldDB" id="H2LTJ4"/>
<dbReference type="InterPro" id="IPR045017">
    <property type="entry name" value="DECR2-like"/>
</dbReference>
<dbReference type="InParanoid" id="H2LTJ4"/>
<evidence type="ECO:0000256" key="6">
    <source>
        <dbReference type="ARBA" id="ARBA00023140"/>
    </source>
</evidence>
<name>H2LTJ4_ORYLA</name>
<dbReference type="FunFam" id="3.40.50.720:FF:000477">
    <property type="entry name" value="Peroxisomal 2,4-dienoyl-CoA reductase"/>
    <property type="match status" value="1"/>
</dbReference>
<comment type="similarity">
    <text evidence="7">Belongs to the short-chain dehydrogenases/reductases (SDR) family. 2,4-dienoyl-CoA reductase subfamily.</text>
</comment>
<evidence type="ECO:0000256" key="9">
    <source>
        <dbReference type="ARBA" id="ARBA00026117"/>
    </source>
</evidence>
<dbReference type="GeneTree" id="ENSGT00940000153801"/>
<dbReference type="GO" id="GO:0005777">
    <property type="term" value="C:peroxisome"/>
    <property type="evidence" value="ECO:0000318"/>
    <property type="project" value="GO_Central"/>
</dbReference>
<dbReference type="InterPro" id="IPR002347">
    <property type="entry name" value="SDR_fam"/>
</dbReference>
<keyword evidence="3" id="KW-0521">NADP</keyword>
<dbReference type="Gene3D" id="3.40.50.720">
    <property type="entry name" value="NAD(P)-binding Rossmann-like Domain"/>
    <property type="match status" value="1"/>
</dbReference>
<comment type="subunit">
    <text evidence="8">Monomer, dimer and oligomer.</text>
</comment>
<dbReference type="InterPro" id="IPR036291">
    <property type="entry name" value="NAD(P)-bd_dom_sf"/>
</dbReference>
<dbReference type="EC" id="1.3.1.124" evidence="9"/>
<dbReference type="FunCoup" id="H2LTJ4">
    <property type="interactions" value="418"/>
</dbReference>
<accession>H2LTJ4</accession>
<dbReference type="Ensembl" id="ENSORLT00000009414.2">
    <property type="protein sequence ID" value="ENSORLP00000009413.2"/>
    <property type="gene ID" value="ENSORLG00000007508.2"/>
</dbReference>
<evidence type="ECO:0000313" key="16">
    <source>
        <dbReference type="Proteomes" id="UP000001038"/>
    </source>
</evidence>
<dbReference type="GO" id="GO:0006631">
    <property type="term" value="P:fatty acid metabolic process"/>
    <property type="evidence" value="ECO:0000318"/>
    <property type="project" value="GO_Central"/>
</dbReference>
<reference evidence="15" key="3">
    <citation type="submission" date="2025-09" db="UniProtKB">
        <authorList>
            <consortium name="Ensembl"/>
        </authorList>
    </citation>
    <scope>IDENTIFICATION</scope>
    <source>
        <strain evidence="15">Hd-rR</strain>
    </source>
</reference>
<gene>
    <name evidence="15" type="primary">DECR2</name>
    <name evidence="15" type="synonym">decr2</name>
</gene>
<dbReference type="STRING" id="8090.ENSORLP00000009413"/>
<evidence type="ECO:0000256" key="8">
    <source>
        <dbReference type="ARBA" id="ARBA00025939"/>
    </source>
</evidence>
<keyword evidence="16" id="KW-1185">Reference proteome</keyword>
<protein>
    <recommendedName>
        <fullName evidence="10">Peroxisomal 2,4-dienoyl-CoA reductase [(3E)-enoyl-CoA-producing]</fullName>
        <ecNumber evidence="9">1.3.1.124</ecNumber>
    </recommendedName>
    <alternativeName>
        <fullName evidence="11">2,4-dienoyl-CoA reductase 2</fullName>
    </alternativeName>
</protein>
<organism evidence="15 16">
    <name type="scientific">Oryzias latipes</name>
    <name type="common">Japanese rice fish</name>
    <name type="synonym">Japanese killifish</name>
    <dbReference type="NCBI Taxonomy" id="8090"/>
    <lineage>
        <taxon>Eukaryota</taxon>
        <taxon>Metazoa</taxon>
        <taxon>Chordata</taxon>
        <taxon>Craniata</taxon>
        <taxon>Vertebrata</taxon>
        <taxon>Euteleostomi</taxon>
        <taxon>Actinopterygii</taxon>
        <taxon>Neopterygii</taxon>
        <taxon>Teleostei</taxon>
        <taxon>Neoteleostei</taxon>
        <taxon>Acanthomorphata</taxon>
        <taxon>Ovalentaria</taxon>
        <taxon>Atherinomorphae</taxon>
        <taxon>Beloniformes</taxon>
        <taxon>Adrianichthyidae</taxon>
        <taxon>Oryziinae</taxon>
        <taxon>Oryzias</taxon>
    </lineage>
</organism>
<evidence type="ECO:0000256" key="10">
    <source>
        <dbReference type="ARBA" id="ARBA00026221"/>
    </source>
</evidence>
<dbReference type="Pfam" id="PF13561">
    <property type="entry name" value="adh_short_C2"/>
    <property type="match status" value="1"/>
</dbReference>
<dbReference type="PRINTS" id="PR00080">
    <property type="entry name" value="SDRFAMILY"/>
</dbReference>
<evidence type="ECO:0000256" key="14">
    <source>
        <dbReference type="ARBA" id="ARBA00048631"/>
    </source>
</evidence>
<dbReference type="SUPFAM" id="SSF51735">
    <property type="entry name" value="NAD(P)-binding Rossmann-fold domains"/>
    <property type="match status" value="1"/>
</dbReference>
<dbReference type="GO" id="GO:0009062">
    <property type="term" value="P:fatty acid catabolic process"/>
    <property type="evidence" value="ECO:0007669"/>
    <property type="project" value="InterPro"/>
</dbReference>
<dbReference type="PANTHER" id="PTHR43296:SF2">
    <property type="entry name" value="PEROXISOMAL 2,4-DIENOYL-COA REDUCTASE [(3E)-ENOYL-COA-PRODUCING]"/>
    <property type="match status" value="1"/>
</dbReference>
<comment type="catalytic activity">
    <reaction evidence="14">
        <text>(2E,4Z,7Z,10Z,13Z,16Z,19Z)-docosaheptaenoyl-CoA + NADPH + H(+) = (3E,7Z,10Z,13Z,16Z,19Z)-docosahexaenoyl-CoA + NADP(+)</text>
        <dbReference type="Rhea" id="RHEA:44920"/>
        <dbReference type="ChEBI" id="CHEBI:15378"/>
        <dbReference type="ChEBI" id="CHEBI:57783"/>
        <dbReference type="ChEBI" id="CHEBI:58349"/>
        <dbReference type="ChEBI" id="CHEBI:77559"/>
        <dbReference type="ChEBI" id="CHEBI:84791"/>
    </reaction>
</comment>
<keyword evidence="2" id="KW-0276">Fatty acid metabolism</keyword>
<keyword evidence="6" id="KW-0576">Peroxisome</keyword>
<proteinExistence type="inferred from homology"/>
<evidence type="ECO:0000256" key="11">
    <source>
        <dbReference type="ARBA" id="ARBA00030890"/>
    </source>
</evidence>
<dbReference type="eggNOG" id="KOG0725">
    <property type="taxonomic scope" value="Eukaryota"/>
</dbReference>
<evidence type="ECO:0000256" key="1">
    <source>
        <dbReference type="ARBA" id="ARBA00004275"/>
    </source>
</evidence>
<evidence type="ECO:0000256" key="5">
    <source>
        <dbReference type="ARBA" id="ARBA00023098"/>
    </source>
</evidence>
<evidence type="ECO:0000256" key="2">
    <source>
        <dbReference type="ARBA" id="ARBA00022832"/>
    </source>
</evidence>
<dbReference type="GO" id="GO:0008670">
    <property type="term" value="F:2,4-dienoyl-CoA reductase (NADPH) activity"/>
    <property type="evidence" value="ECO:0000318"/>
    <property type="project" value="GO_Central"/>
</dbReference>
<reference evidence="15" key="2">
    <citation type="submission" date="2025-08" db="UniProtKB">
        <authorList>
            <consortium name="Ensembl"/>
        </authorList>
    </citation>
    <scope>IDENTIFICATION</scope>
    <source>
        <strain evidence="15">Hd-rR</strain>
    </source>
</reference>
<keyword evidence="5" id="KW-0443">Lipid metabolism</keyword>
<evidence type="ECO:0000256" key="13">
    <source>
        <dbReference type="ARBA" id="ARBA00048340"/>
    </source>
</evidence>
<keyword evidence="4" id="KW-0560">Oxidoreductase</keyword>
<reference evidence="15 16" key="1">
    <citation type="journal article" date="2007" name="Nature">
        <title>The medaka draft genome and insights into vertebrate genome evolution.</title>
        <authorList>
            <person name="Kasahara M."/>
            <person name="Naruse K."/>
            <person name="Sasaki S."/>
            <person name="Nakatani Y."/>
            <person name="Qu W."/>
            <person name="Ahsan B."/>
            <person name="Yamada T."/>
            <person name="Nagayasu Y."/>
            <person name="Doi K."/>
            <person name="Kasai Y."/>
            <person name="Jindo T."/>
            <person name="Kobayashi D."/>
            <person name="Shimada A."/>
            <person name="Toyoda A."/>
            <person name="Kuroki Y."/>
            <person name="Fujiyama A."/>
            <person name="Sasaki T."/>
            <person name="Shimizu A."/>
            <person name="Asakawa S."/>
            <person name="Shimizu N."/>
            <person name="Hashimoto S."/>
            <person name="Yang J."/>
            <person name="Lee Y."/>
            <person name="Matsushima K."/>
            <person name="Sugano S."/>
            <person name="Sakaizumi M."/>
            <person name="Narita T."/>
            <person name="Ohishi K."/>
            <person name="Haga S."/>
            <person name="Ohta F."/>
            <person name="Nomoto H."/>
            <person name="Nogata K."/>
            <person name="Morishita T."/>
            <person name="Endo T."/>
            <person name="Shin-I T."/>
            <person name="Takeda H."/>
            <person name="Morishita S."/>
            <person name="Kohara Y."/>
        </authorList>
    </citation>
    <scope>NUCLEOTIDE SEQUENCE [LARGE SCALE GENOMIC DNA]</scope>
    <source>
        <strain evidence="15 16">Hd-rR</strain>
    </source>
</reference>
<dbReference type="Proteomes" id="UP000001038">
    <property type="component" value="Chromosome 19"/>
</dbReference>
<dbReference type="HOGENOM" id="CLU_010194_1_2_1"/>
<evidence type="ECO:0000256" key="4">
    <source>
        <dbReference type="ARBA" id="ARBA00023002"/>
    </source>
</evidence>
<comment type="catalytic activity">
    <reaction evidence="12">
        <text>a (2E,4E)-dienoyl-CoA + NADPH + H(+) = a 4,5-saturated-(3E)-enoyl-CoA + NADP(+)</text>
        <dbReference type="Rhea" id="RHEA:45912"/>
        <dbReference type="ChEBI" id="CHEBI:15378"/>
        <dbReference type="ChEBI" id="CHEBI:57783"/>
        <dbReference type="ChEBI" id="CHEBI:58349"/>
        <dbReference type="ChEBI" id="CHEBI:85101"/>
        <dbReference type="ChEBI" id="CHEBI:85493"/>
        <dbReference type="EC" id="1.3.1.124"/>
    </reaction>
</comment>
<comment type="subcellular location">
    <subcellularLocation>
        <location evidence="1">Peroxisome</location>
    </subcellularLocation>
</comment>
<sequence>MAESKAKEAEFLPEDVGTDDCLTSYTYIYSPDLLDQVAFITGGGSGIGLRIAEIFMHGCDTIISSRNLDKLKEAAKKLSAVSGRRCLPLCVDVRQPDSIAAAVDEALAQFGRIDILINAAGNFLCPASALSFNGFKTVLEIDTLGTFNTSKLLYEKWFKDHGGNIVNISATLQYRGQALQVHAGSAKAANAMTKHLAVEWGPNGVRVNAVAPGPISGTEGYRKLGPIGEAAGVFQSIPLQRAGNKTEMAHCVLFLASRASSYTTGAILVADGGAWLTSANDVSTMLGIVSSKSAKL</sequence>
<evidence type="ECO:0000256" key="3">
    <source>
        <dbReference type="ARBA" id="ARBA00022857"/>
    </source>
</evidence>
<evidence type="ECO:0000313" key="15">
    <source>
        <dbReference type="Ensembl" id="ENSORLP00000009413.2"/>
    </source>
</evidence>